<dbReference type="Proteomes" id="UP001163293">
    <property type="component" value="Chromosome"/>
</dbReference>
<name>A0AAX3EJF6_PAEUR</name>
<dbReference type="Pfam" id="PF18050">
    <property type="entry name" value="Cyclophil_like2"/>
    <property type="match status" value="1"/>
</dbReference>
<feature type="region of interest" description="Disordered" evidence="1">
    <location>
        <begin position="40"/>
        <end position="60"/>
    </location>
</feature>
<sequence length="173" mass="18044">MKKSLALISLAATAAIALAGCSAPAAETTTASPTTTAIAATPSATTDSPAPPEASTDGTPITITAGDVVVTATLNDSQVAQDFAATLPVTLPWFRNAGIEYITELPAPMTETGPFYTDVQPGDIVYYNPLDSITIIYEETSSVPTLTKMGEITSDLSVFESLPNDVDMRIERK</sequence>
<dbReference type="InterPro" id="IPR029000">
    <property type="entry name" value="Cyclophilin-like_dom_sf"/>
</dbReference>
<dbReference type="EMBL" id="CP101185">
    <property type="protein sequence ID" value="UYV98110.1"/>
    <property type="molecule type" value="Genomic_DNA"/>
</dbReference>
<evidence type="ECO:0000256" key="1">
    <source>
        <dbReference type="SAM" id="MobiDB-lite"/>
    </source>
</evidence>
<feature type="domain" description="Cyclophilin-like" evidence="3">
    <location>
        <begin position="63"/>
        <end position="171"/>
    </location>
</feature>
<keyword evidence="2" id="KW-0732">Signal</keyword>
<dbReference type="AlphaFoldDB" id="A0AAX3EJF6"/>
<gene>
    <name evidence="4" type="ORF">NL394_02400</name>
</gene>
<dbReference type="RefSeq" id="WP_083261916.1">
    <property type="nucleotide sequence ID" value="NZ_CP043010.1"/>
</dbReference>
<feature type="compositionally biased region" description="Low complexity" evidence="1">
    <location>
        <begin position="40"/>
        <end position="56"/>
    </location>
</feature>
<feature type="signal peptide" evidence="2">
    <location>
        <begin position="1"/>
        <end position="25"/>
    </location>
</feature>
<dbReference type="PROSITE" id="PS51257">
    <property type="entry name" value="PROKAR_LIPOPROTEIN"/>
    <property type="match status" value="1"/>
</dbReference>
<dbReference type="InterPro" id="IPR041183">
    <property type="entry name" value="Cyclophilin-like"/>
</dbReference>
<reference evidence="4" key="1">
    <citation type="submission" date="2022-07" db="EMBL/GenBank/DDBJ databases">
        <authorList>
            <person name="Wu T."/>
        </authorList>
    </citation>
    <scope>NUCLEOTIDE SEQUENCE</scope>
    <source>
        <strain evidence="4">SD-1</strain>
    </source>
</reference>
<feature type="chain" id="PRO_5043746594" evidence="2">
    <location>
        <begin position="26"/>
        <end position="173"/>
    </location>
</feature>
<evidence type="ECO:0000256" key="2">
    <source>
        <dbReference type="SAM" id="SignalP"/>
    </source>
</evidence>
<dbReference type="Gene3D" id="2.40.100.20">
    <property type="match status" value="1"/>
</dbReference>
<evidence type="ECO:0000313" key="5">
    <source>
        <dbReference type="Proteomes" id="UP001163293"/>
    </source>
</evidence>
<proteinExistence type="predicted"/>
<keyword evidence="5" id="KW-1185">Reference proteome</keyword>
<protein>
    <submittedName>
        <fullName evidence="4">Cyclophilin-like fold protein</fullName>
    </submittedName>
</protein>
<dbReference type="SUPFAM" id="SSF50891">
    <property type="entry name" value="Cyclophilin-like"/>
    <property type="match status" value="1"/>
</dbReference>
<evidence type="ECO:0000313" key="4">
    <source>
        <dbReference type="EMBL" id="UYV98110.1"/>
    </source>
</evidence>
<accession>A0AAX3EJF6</accession>
<evidence type="ECO:0000259" key="3">
    <source>
        <dbReference type="Pfam" id="PF18050"/>
    </source>
</evidence>
<organism evidence="4 5">
    <name type="scientific">Paenarthrobacter ureafaciens</name>
    <dbReference type="NCBI Taxonomy" id="37931"/>
    <lineage>
        <taxon>Bacteria</taxon>
        <taxon>Bacillati</taxon>
        <taxon>Actinomycetota</taxon>
        <taxon>Actinomycetes</taxon>
        <taxon>Micrococcales</taxon>
        <taxon>Micrococcaceae</taxon>
        <taxon>Paenarthrobacter</taxon>
    </lineage>
</organism>